<comment type="caution">
    <text evidence="2">The sequence shown here is derived from an EMBL/GenBank/DDBJ whole genome shotgun (WGS) entry which is preliminary data.</text>
</comment>
<dbReference type="AlphaFoldDB" id="A0A9P5YCV5"/>
<reference evidence="2" key="1">
    <citation type="submission" date="2020-11" db="EMBL/GenBank/DDBJ databases">
        <authorList>
            <consortium name="DOE Joint Genome Institute"/>
            <person name="Ahrendt S."/>
            <person name="Riley R."/>
            <person name="Andreopoulos W."/>
            <person name="Labutti K."/>
            <person name="Pangilinan J."/>
            <person name="Ruiz-Duenas F.J."/>
            <person name="Barrasa J.M."/>
            <person name="Sanchez-Garcia M."/>
            <person name="Camarero S."/>
            <person name="Miyauchi S."/>
            <person name="Serrano A."/>
            <person name="Linde D."/>
            <person name="Babiker R."/>
            <person name="Drula E."/>
            <person name="Ayuso-Fernandez I."/>
            <person name="Pacheco R."/>
            <person name="Padilla G."/>
            <person name="Ferreira P."/>
            <person name="Barriuso J."/>
            <person name="Kellner H."/>
            <person name="Castanera R."/>
            <person name="Alfaro M."/>
            <person name="Ramirez L."/>
            <person name="Pisabarro A.G."/>
            <person name="Kuo A."/>
            <person name="Tritt A."/>
            <person name="Lipzen A."/>
            <person name="He G."/>
            <person name="Yan M."/>
            <person name="Ng V."/>
            <person name="Cullen D."/>
            <person name="Martin F."/>
            <person name="Rosso M.-N."/>
            <person name="Henrissat B."/>
            <person name="Hibbett D."/>
            <person name="Martinez A.T."/>
            <person name="Grigoriev I.V."/>
        </authorList>
    </citation>
    <scope>NUCLEOTIDE SEQUENCE</scope>
    <source>
        <strain evidence="2">CBS 247.69</strain>
    </source>
</reference>
<keyword evidence="3" id="KW-1185">Reference proteome</keyword>
<organism evidence="2 3">
    <name type="scientific">Collybia nuda</name>
    <dbReference type="NCBI Taxonomy" id="64659"/>
    <lineage>
        <taxon>Eukaryota</taxon>
        <taxon>Fungi</taxon>
        <taxon>Dikarya</taxon>
        <taxon>Basidiomycota</taxon>
        <taxon>Agaricomycotina</taxon>
        <taxon>Agaricomycetes</taxon>
        <taxon>Agaricomycetidae</taxon>
        <taxon>Agaricales</taxon>
        <taxon>Tricholomatineae</taxon>
        <taxon>Clitocybaceae</taxon>
        <taxon>Collybia</taxon>
    </lineage>
</organism>
<feature type="chain" id="PRO_5040456818" description="Secreted protein" evidence="1">
    <location>
        <begin position="19"/>
        <end position="78"/>
    </location>
</feature>
<feature type="signal peptide" evidence="1">
    <location>
        <begin position="1"/>
        <end position="18"/>
    </location>
</feature>
<accession>A0A9P5YCV5</accession>
<dbReference type="EMBL" id="MU150246">
    <property type="protein sequence ID" value="KAF9465541.1"/>
    <property type="molecule type" value="Genomic_DNA"/>
</dbReference>
<evidence type="ECO:0000256" key="1">
    <source>
        <dbReference type="SAM" id="SignalP"/>
    </source>
</evidence>
<evidence type="ECO:0000313" key="3">
    <source>
        <dbReference type="Proteomes" id="UP000807353"/>
    </source>
</evidence>
<keyword evidence="1" id="KW-0732">Signal</keyword>
<dbReference type="Proteomes" id="UP000807353">
    <property type="component" value="Unassembled WGS sequence"/>
</dbReference>
<protein>
    <recommendedName>
        <fullName evidence="4">Secreted protein</fullName>
    </recommendedName>
</protein>
<name>A0A9P5YCV5_9AGAR</name>
<evidence type="ECO:0000313" key="2">
    <source>
        <dbReference type="EMBL" id="KAF9465541.1"/>
    </source>
</evidence>
<gene>
    <name evidence="2" type="ORF">BDZ94DRAFT_323207</name>
</gene>
<proteinExistence type="predicted"/>
<evidence type="ECO:0008006" key="4">
    <source>
        <dbReference type="Google" id="ProtNLM"/>
    </source>
</evidence>
<sequence>MHTFLLCLLDLTIMIGDAVLIVSTKVTQQIASDSRISIRLSRRQLQVHLVPGFIHPILVFHFFSMRKAFKPASGNNIP</sequence>